<dbReference type="Pfam" id="PF17384">
    <property type="entry name" value="DUF150_C"/>
    <property type="match status" value="1"/>
</dbReference>
<feature type="domain" description="Ribosome maturation factor RimP C-terminal" evidence="5">
    <location>
        <begin position="84"/>
        <end position="149"/>
    </location>
</feature>
<gene>
    <name evidence="3 6" type="primary">rimP</name>
    <name evidence="6" type="ORF">MU846_10005</name>
</gene>
<comment type="function">
    <text evidence="3">Required for maturation of 30S ribosomal subunits.</text>
</comment>
<evidence type="ECO:0000256" key="1">
    <source>
        <dbReference type="ARBA" id="ARBA00022490"/>
    </source>
</evidence>
<feature type="domain" description="Ribosome maturation factor RimP N-terminal" evidence="4">
    <location>
        <begin position="10"/>
        <end position="81"/>
    </location>
</feature>
<dbReference type="Gene3D" id="3.30.300.70">
    <property type="entry name" value="RimP-like superfamily, N-terminal"/>
    <property type="match status" value="1"/>
</dbReference>
<keyword evidence="2 3" id="KW-0690">Ribosome biogenesis</keyword>
<keyword evidence="1 3" id="KW-0963">Cytoplasm</keyword>
<protein>
    <recommendedName>
        <fullName evidence="3">Ribosome maturation factor RimP</fullName>
    </recommendedName>
</protein>
<dbReference type="InterPro" id="IPR035956">
    <property type="entry name" value="RimP_N_sf"/>
</dbReference>
<dbReference type="Gene3D" id="2.30.30.180">
    <property type="entry name" value="Ribosome maturation factor RimP, C-terminal domain"/>
    <property type="match status" value="1"/>
</dbReference>
<accession>A0ABT0E880</accession>
<dbReference type="EMBL" id="JALKII010000006">
    <property type="protein sequence ID" value="MCK0538044.1"/>
    <property type="molecule type" value="Genomic_DNA"/>
</dbReference>
<name>A0ABT0E880_9GAMM</name>
<comment type="subcellular location">
    <subcellularLocation>
        <location evidence="3">Cytoplasm</location>
    </subcellularLocation>
</comment>
<dbReference type="Proteomes" id="UP001165524">
    <property type="component" value="Unassembled WGS sequence"/>
</dbReference>
<dbReference type="InterPro" id="IPR003728">
    <property type="entry name" value="Ribosome_maturation_RimP"/>
</dbReference>
<proteinExistence type="inferred from homology"/>
<dbReference type="RefSeq" id="WP_246952269.1">
    <property type="nucleotide sequence ID" value="NZ_JALKII010000006.1"/>
</dbReference>
<dbReference type="InterPro" id="IPR036847">
    <property type="entry name" value="RimP_C_sf"/>
</dbReference>
<dbReference type="SUPFAM" id="SSF74942">
    <property type="entry name" value="YhbC-like, C-terminal domain"/>
    <property type="match status" value="1"/>
</dbReference>
<evidence type="ECO:0000313" key="6">
    <source>
        <dbReference type="EMBL" id="MCK0538044.1"/>
    </source>
</evidence>
<dbReference type="HAMAP" id="MF_01077">
    <property type="entry name" value="RimP"/>
    <property type="match status" value="1"/>
</dbReference>
<evidence type="ECO:0000313" key="7">
    <source>
        <dbReference type="Proteomes" id="UP001165524"/>
    </source>
</evidence>
<dbReference type="Pfam" id="PF02576">
    <property type="entry name" value="RimP_N"/>
    <property type="match status" value="1"/>
</dbReference>
<dbReference type="InterPro" id="IPR028998">
    <property type="entry name" value="RimP_C"/>
</dbReference>
<organism evidence="6 7">
    <name type="scientific">Alcanivorax quisquiliarum</name>
    <dbReference type="NCBI Taxonomy" id="2933565"/>
    <lineage>
        <taxon>Bacteria</taxon>
        <taxon>Pseudomonadati</taxon>
        <taxon>Pseudomonadota</taxon>
        <taxon>Gammaproteobacteria</taxon>
        <taxon>Oceanospirillales</taxon>
        <taxon>Alcanivoracaceae</taxon>
        <taxon>Alcanivorax</taxon>
    </lineage>
</organism>
<dbReference type="SUPFAM" id="SSF75420">
    <property type="entry name" value="YhbC-like, N-terminal domain"/>
    <property type="match status" value="1"/>
</dbReference>
<evidence type="ECO:0000259" key="5">
    <source>
        <dbReference type="Pfam" id="PF17384"/>
    </source>
</evidence>
<sequence length="150" mass="16746">MRKADQLEALLAPTVESMGFMFWGLEYIQGRGAVLRVFIDHEEGITVDDCADVSHQISGVLDVEDPITGEYTLEVSSPGMDRPLFTLEQWQLYIGEQAQVRLLAPVENRRRMTAEITAVDGDNLHLTVDGQTLVVPFAQVDRANVVPQFD</sequence>
<dbReference type="PANTHER" id="PTHR33867">
    <property type="entry name" value="RIBOSOME MATURATION FACTOR RIMP"/>
    <property type="match status" value="1"/>
</dbReference>
<comment type="caution">
    <text evidence="6">The sequence shown here is derived from an EMBL/GenBank/DDBJ whole genome shotgun (WGS) entry which is preliminary data.</text>
</comment>
<dbReference type="InterPro" id="IPR028989">
    <property type="entry name" value="RimP_N"/>
</dbReference>
<dbReference type="CDD" id="cd01734">
    <property type="entry name" value="YlxS_C"/>
    <property type="match status" value="1"/>
</dbReference>
<comment type="similarity">
    <text evidence="3">Belongs to the RimP family.</text>
</comment>
<evidence type="ECO:0000256" key="3">
    <source>
        <dbReference type="HAMAP-Rule" id="MF_01077"/>
    </source>
</evidence>
<dbReference type="PANTHER" id="PTHR33867:SF1">
    <property type="entry name" value="RIBOSOME MATURATION FACTOR RIMP"/>
    <property type="match status" value="1"/>
</dbReference>
<evidence type="ECO:0000259" key="4">
    <source>
        <dbReference type="Pfam" id="PF02576"/>
    </source>
</evidence>
<evidence type="ECO:0000256" key="2">
    <source>
        <dbReference type="ARBA" id="ARBA00022517"/>
    </source>
</evidence>
<keyword evidence="7" id="KW-1185">Reference proteome</keyword>
<reference evidence="6" key="1">
    <citation type="submission" date="2022-04" db="EMBL/GenBank/DDBJ databases">
        <title>Alcanivorax sp. CY1518 draft genome sequence.</title>
        <authorList>
            <person name="Zhao G."/>
            <person name="An M."/>
        </authorList>
    </citation>
    <scope>NUCLEOTIDE SEQUENCE</scope>
    <source>
        <strain evidence="6">CY1518</strain>
    </source>
</reference>
<dbReference type="NCBIfam" id="NF000927">
    <property type="entry name" value="PRK00092.1-1"/>
    <property type="match status" value="1"/>
</dbReference>